<comment type="caution">
    <text evidence="4">The sequence shown here is derived from an EMBL/GenBank/DDBJ whole genome shotgun (WGS) entry which is preliminary data.</text>
</comment>
<evidence type="ECO:0000259" key="2">
    <source>
        <dbReference type="Pfam" id="PF01458"/>
    </source>
</evidence>
<feature type="domain" description="SUF system FeS cluster assembly SufBD N-terminal" evidence="3">
    <location>
        <begin position="31"/>
        <end position="170"/>
    </location>
</feature>
<comment type="similarity">
    <text evidence="1">Belongs to the iron-sulfur cluster assembly SufBD family.</text>
</comment>
<dbReference type="InterPro" id="IPR037284">
    <property type="entry name" value="SUF_FeS_clus_asmbl_SufBD_sf"/>
</dbReference>
<feature type="domain" description="SUF system FeS cluster assembly SufBD core" evidence="2">
    <location>
        <begin position="182"/>
        <end position="409"/>
    </location>
</feature>
<dbReference type="InterPro" id="IPR011542">
    <property type="entry name" value="SUF_FeS_clus_asmbl_SufD"/>
</dbReference>
<dbReference type="PANTHER" id="PTHR43575">
    <property type="entry name" value="PROTEIN ABCI7, CHLOROPLASTIC"/>
    <property type="match status" value="1"/>
</dbReference>
<sequence length="449" mass="49188">MVETNPAASFQQQQLNQQATIAPLDWLADINHTGRAAFAAAPWPNRKTEAWKYCSLKTLAADSYNAAVPVTPVAADTLASTITIAGLDSYQLVLVNGQIDTALSSALALEQVVLFADANSEQQARIVERLSNGRQQSNHHLFNDLNDAALSSGVLITIGRNSPLDKPLQICSINTGADHAYSINSRVLVELETSAELTLIEQFASVTQSSDNSFTNNQTDILVGDNARLTHYRLNQMQQAAVFIGTSRIDLQRDAQYLAFHLGLGSALTRNDLVVNHNRGGSHSEISGVYVPQESQLVDFHTCIEHAAAHCTSNEVFRGIINDQAKAVFNGRIHIHKNAQKTLAELSNKNLLLTNKAEINTKPELEIYADDVKCAHGATVAQLDDKARFYMQSRGISEQEAQVMLSFGFINELLEALPHPAVGDWLRPLLAQRFGRVQAFTHEQIEALS</sequence>
<proteinExistence type="inferred from homology"/>
<gene>
    <name evidence="4" type="primary">sufD</name>
    <name evidence="4" type="ORF">WG929_15430</name>
</gene>
<dbReference type="Pfam" id="PF01458">
    <property type="entry name" value="SUFBD_core"/>
    <property type="match status" value="1"/>
</dbReference>
<dbReference type="RefSeq" id="WP_416206800.1">
    <property type="nucleotide sequence ID" value="NZ_JBBKTX010000020.1"/>
</dbReference>
<evidence type="ECO:0000313" key="4">
    <source>
        <dbReference type="EMBL" id="MFK4753807.1"/>
    </source>
</evidence>
<accession>A0ABW8NLF0</accession>
<dbReference type="NCBIfam" id="TIGR01981">
    <property type="entry name" value="sufD"/>
    <property type="match status" value="1"/>
</dbReference>
<protein>
    <submittedName>
        <fullName evidence="4">Fe-S cluster assembly protein SufD</fullName>
    </submittedName>
</protein>
<dbReference type="InterPro" id="IPR045595">
    <property type="entry name" value="SufBD_N"/>
</dbReference>
<name>A0ABW8NLF0_9GAMM</name>
<evidence type="ECO:0000313" key="5">
    <source>
        <dbReference type="Proteomes" id="UP001620597"/>
    </source>
</evidence>
<dbReference type="InterPro" id="IPR000825">
    <property type="entry name" value="SUF_FeS_clus_asmbl_SufBD_core"/>
</dbReference>
<dbReference type="EMBL" id="JBBKTX010000020">
    <property type="protein sequence ID" value="MFK4753807.1"/>
    <property type="molecule type" value="Genomic_DNA"/>
</dbReference>
<evidence type="ECO:0000259" key="3">
    <source>
        <dbReference type="Pfam" id="PF19295"/>
    </source>
</evidence>
<reference evidence="4 5" key="1">
    <citation type="submission" date="2024-03" db="EMBL/GenBank/DDBJ databases">
        <title>High-quality draft genome sequence of Oceanobacter sp. wDCs-4.</title>
        <authorList>
            <person name="Dong C."/>
        </authorList>
    </citation>
    <scope>NUCLEOTIDE SEQUENCE [LARGE SCALE GENOMIC DNA]</scope>
    <source>
        <strain evidence="5">wDCs-4</strain>
    </source>
</reference>
<evidence type="ECO:0000256" key="1">
    <source>
        <dbReference type="ARBA" id="ARBA00043967"/>
    </source>
</evidence>
<dbReference type="Proteomes" id="UP001620597">
    <property type="component" value="Unassembled WGS sequence"/>
</dbReference>
<dbReference type="InterPro" id="IPR055346">
    <property type="entry name" value="Fe-S_cluster_assembly_SufBD"/>
</dbReference>
<keyword evidence="5" id="KW-1185">Reference proteome</keyword>
<organism evidence="4 5">
    <name type="scientific">Oceanobacter antarcticus</name>
    <dbReference type="NCBI Taxonomy" id="3133425"/>
    <lineage>
        <taxon>Bacteria</taxon>
        <taxon>Pseudomonadati</taxon>
        <taxon>Pseudomonadota</taxon>
        <taxon>Gammaproteobacteria</taxon>
        <taxon>Oceanospirillales</taxon>
        <taxon>Oceanospirillaceae</taxon>
        <taxon>Oceanobacter</taxon>
    </lineage>
</organism>
<dbReference type="SUPFAM" id="SSF101960">
    <property type="entry name" value="Stabilizer of iron transporter SufD"/>
    <property type="match status" value="1"/>
</dbReference>
<dbReference type="PANTHER" id="PTHR43575:SF1">
    <property type="entry name" value="PROTEIN ABCI7, CHLOROPLASTIC"/>
    <property type="match status" value="1"/>
</dbReference>
<dbReference type="Pfam" id="PF19295">
    <property type="entry name" value="SufBD_N"/>
    <property type="match status" value="1"/>
</dbReference>